<dbReference type="Pfam" id="PF00067">
    <property type="entry name" value="p450"/>
    <property type="match status" value="1"/>
</dbReference>
<dbReference type="InterPro" id="IPR050196">
    <property type="entry name" value="Cytochrome_P450_Monoox"/>
</dbReference>
<keyword evidence="6 8" id="KW-0503">Monooxygenase</keyword>
<reference evidence="9 10" key="1">
    <citation type="journal article" date="2015" name="Genome Biol. Evol.">
        <title>Phylogenomic analyses indicate that early fungi evolved digesting cell walls of algal ancestors of land plants.</title>
        <authorList>
            <person name="Chang Y."/>
            <person name="Wang S."/>
            <person name="Sekimoto S."/>
            <person name="Aerts A.L."/>
            <person name="Choi C."/>
            <person name="Clum A."/>
            <person name="LaButti K.M."/>
            <person name="Lindquist E.A."/>
            <person name="Yee Ngan C."/>
            <person name="Ohm R.A."/>
            <person name="Salamov A.A."/>
            <person name="Grigoriev I.V."/>
            <person name="Spatafora J.W."/>
            <person name="Berbee M.L."/>
        </authorList>
    </citation>
    <scope>NUCLEOTIDE SEQUENCE [LARGE SCALE GENOMIC DNA]</scope>
    <source>
        <strain evidence="9 10">NRRL 28638</strain>
    </source>
</reference>
<name>A0A137PCM4_CONC2</name>
<dbReference type="InterPro" id="IPR001128">
    <property type="entry name" value="Cyt_P450"/>
</dbReference>
<protein>
    <submittedName>
        <fullName evidence="9">Cytochrome P450</fullName>
    </submittedName>
</protein>
<dbReference type="InterPro" id="IPR017972">
    <property type="entry name" value="Cyt_P450_CS"/>
</dbReference>
<evidence type="ECO:0000256" key="1">
    <source>
        <dbReference type="ARBA" id="ARBA00010617"/>
    </source>
</evidence>
<evidence type="ECO:0000256" key="8">
    <source>
        <dbReference type="RuleBase" id="RU000461"/>
    </source>
</evidence>
<dbReference type="AlphaFoldDB" id="A0A137PCM4"/>
<organism evidence="9 10">
    <name type="scientific">Conidiobolus coronatus (strain ATCC 28846 / CBS 209.66 / NRRL 28638)</name>
    <name type="common">Delacroixia coronata</name>
    <dbReference type="NCBI Taxonomy" id="796925"/>
    <lineage>
        <taxon>Eukaryota</taxon>
        <taxon>Fungi</taxon>
        <taxon>Fungi incertae sedis</taxon>
        <taxon>Zoopagomycota</taxon>
        <taxon>Entomophthoromycotina</taxon>
        <taxon>Entomophthoromycetes</taxon>
        <taxon>Entomophthorales</taxon>
        <taxon>Ancylistaceae</taxon>
        <taxon>Conidiobolus</taxon>
    </lineage>
</organism>
<evidence type="ECO:0000256" key="2">
    <source>
        <dbReference type="ARBA" id="ARBA00022617"/>
    </source>
</evidence>
<comment type="similarity">
    <text evidence="1 8">Belongs to the cytochrome P450 family.</text>
</comment>
<dbReference type="OMA" id="QHGSQIM"/>
<dbReference type="InterPro" id="IPR002401">
    <property type="entry name" value="Cyt_P450_E_grp-I"/>
</dbReference>
<dbReference type="PRINTS" id="PR00463">
    <property type="entry name" value="EP450I"/>
</dbReference>
<accession>A0A137PCM4</accession>
<dbReference type="GO" id="GO:0005506">
    <property type="term" value="F:iron ion binding"/>
    <property type="evidence" value="ECO:0007669"/>
    <property type="project" value="InterPro"/>
</dbReference>
<dbReference type="PANTHER" id="PTHR24291">
    <property type="entry name" value="CYTOCHROME P450 FAMILY 4"/>
    <property type="match status" value="1"/>
</dbReference>
<dbReference type="STRING" id="796925.A0A137PCM4"/>
<sequence>MGKWKVAVGDPDLLKKITFDHENFDKLTPNEVVPGILIDRLFGTNILFSNHKVWKKHRRVVNSAFKKGWNLNVFSECVEELFQKLGEYTVKNADIDELMQRVTVEALGREIMGIKFDGILSNHNEFVQNFNFLMRSALIPIYSLLPWFDRPWNPLRFEAYEKLKQVNIFFDKLINDRKEMMKQDENYKSKDILSLMIESNMKDLNGLTEEDVRYNTLIFFLAGQDTTSFTLSAVLYLLAEHPEIQEKVRQEVIKVLGENEYIDGKLQVPTNEQLNQLEYLYAVIQETMRLYPAVTILTNWVSKNNYNYNGMNLPAGTVIDIYVYAINRNEKYFKNPNTFDPSRYLEGGIDTNKLDSNWFSFGAGNRMCLGQSFTLTQQKIVLSSILRRYRVKHSNVENIGKPLKTRLPFLLRSDNLRLDLERV</sequence>
<keyword evidence="3 7" id="KW-0479">Metal-binding</keyword>
<evidence type="ECO:0000256" key="3">
    <source>
        <dbReference type="ARBA" id="ARBA00022723"/>
    </source>
</evidence>
<keyword evidence="4 8" id="KW-0560">Oxidoreductase</keyword>
<evidence type="ECO:0000313" key="10">
    <source>
        <dbReference type="Proteomes" id="UP000070444"/>
    </source>
</evidence>
<dbReference type="OrthoDB" id="1470350at2759"/>
<dbReference type="InterPro" id="IPR036396">
    <property type="entry name" value="Cyt_P450_sf"/>
</dbReference>
<dbReference type="GO" id="GO:0004497">
    <property type="term" value="F:monooxygenase activity"/>
    <property type="evidence" value="ECO:0007669"/>
    <property type="project" value="UniProtKB-KW"/>
</dbReference>
<evidence type="ECO:0000256" key="6">
    <source>
        <dbReference type="ARBA" id="ARBA00023033"/>
    </source>
</evidence>
<dbReference type="SUPFAM" id="SSF48264">
    <property type="entry name" value="Cytochrome P450"/>
    <property type="match status" value="1"/>
</dbReference>
<keyword evidence="10" id="KW-1185">Reference proteome</keyword>
<proteinExistence type="inferred from homology"/>
<dbReference type="EMBL" id="KQ964448">
    <property type="protein sequence ID" value="KXN72725.1"/>
    <property type="molecule type" value="Genomic_DNA"/>
</dbReference>
<dbReference type="Proteomes" id="UP000070444">
    <property type="component" value="Unassembled WGS sequence"/>
</dbReference>
<dbReference type="PANTHER" id="PTHR24291:SF50">
    <property type="entry name" value="BIFUNCTIONAL ALBAFLAVENONE MONOOXYGENASE_TERPENE SYNTHASE"/>
    <property type="match status" value="1"/>
</dbReference>
<dbReference type="PROSITE" id="PS00086">
    <property type="entry name" value="CYTOCHROME_P450"/>
    <property type="match status" value="1"/>
</dbReference>
<evidence type="ECO:0000256" key="7">
    <source>
        <dbReference type="PIRSR" id="PIRSR602401-1"/>
    </source>
</evidence>
<evidence type="ECO:0000256" key="5">
    <source>
        <dbReference type="ARBA" id="ARBA00023004"/>
    </source>
</evidence>
<keyword evidence="2 7" id="KW-0349">Heme</keyword>
<keyword evidence="5 7" id="KW-0408">Iron</keyword>
<feature type="binding site" description="axial binding residue" evidence="7">
    <location>
        <position position="368"/>
    </location>
    <ligand>
        <name>heme</name>
        <dbReference type="ChEBI" id="CHEBI:30413"/>
    </ligand>
    <ligandPart>
        <name>Fe</name>
        <dbReference type="ChEBI" id="CHEBI:18248"/>
    </ligandPart>
</feature>
<dbReference type="GO" id="GO:0016705">
    <property type="term" value="F:oxidoreductase activity, acting on paired donors, with incorporation or reduction of molecular oxygen"/>
    <property type="evidence" value="ECO:0007669"/>
    <property type="project" value="InterPro"/>
</dbReference>
<gene>
    <name evidence="9" type="ORF">CONCODRAFT_36631</name>
</gene>
<comment type="cofactor">
    <cofactor evidence="7">
        <name>heme</name>
        <dbReference type="ChEBI" id="CHEBI:30413"/>
    </cofactor>
</comment>
<dbReference type="PRINTS" id="PR00385">
    <property type="entry name" value="P450"/>
</dbReference>
<dbReference type="GO" id="GO:0020037">
    <property type="term" value="F:heme binding"/>
    <property type="evidence" value="ECO:0007669"/>
    <property type="project" value="InterPro"/>
</dbReference>
<evidence type="ECO:0000256" key="4">
    <source>
        <dbReference type="ARBA" id="ARBA00023002"/>
    </source>
</evidence>
<evidence type="ECO:0000313" key="9">
    <source>
        <dbReference type="EMBL" id="KXN72725.1"/>
    </source>
</evidence>
<dbReference type="Gene3D" id="1.10.630.10">
    <property type="entry name" value="Cytochrome P450"/>
    <property type="match status" value="1"/>
</dbReference>